<organism evidence="3 4">
    <name type="scientific">Selenomonas ruminantium</name>
    <dbReference type="NCBI Taxonomy" id="971"/>
    <lineage>
        <taxon>Bacteria</taxon>
        <taxon>Bacillati</taxon>
        <taxon>Bacillota</taxon>
        <taxon>Negativicutes</taxon>
        <taxon>Selenomonadales</taxon>
        <taxon>Selenomonadaceae</taxon>
        <taxon>Selenomonas</taxon>
    </lineage>
</organism>
<dbReference type="Proteomes" id="UP000183639">
    <property type="component" value="Unassembled WGS sequence"/>
</dbReference>
<keyword evidence="1" id="KW-1133">Transmembrane helix</keyword>
<dbReference type="RefSeq" id="WP_082336339.1">
    <property type="nucleotide sequence ID" value="NZ_FOQK01000035.1"/>
</dbReference>
<evidence type="ECO:0000313" key="3">
    <source>
        <dbReference type="EMBL" id="SFI40296.1"/>
    </source>
</evidence>
<dbReference type="EMBL" id="FOQK01000035">
    <property type="protein sequence ID" value="SFI40296.1"/>
    <property type="molecule type" value="Genomic_DNA"/>
</dbReference>
<dbReference type="InterPro" id="IPR036779">
    <property type="entry name" value="LysM_dom_sf"/>
</dbReference>
<evidence type="ECO:0000259" key="2">
    <source>
        <dbReference type="PROSITE" id="PS51782"/>
    </source>
</evidence>
<sequence length="122" mass="13697">MFEENVFWNNMLDNGGVSIMECMKKRFFQLAVILVAAVAFMPFHLTNDYLRSSDFDTVTIKQNDSVWSLAARYTTNEKRAAELRQAIIEVNGLAPDGSGLRLGQQLQVPVLGRSESPQVAEK</sequence>
<dbReference type="OrthoDB" id="2679564at2"/>
<dbReference type="Pfam" id="PF01476">
    <property type="entry name" value="LysM"/>
    <property type="match status" value="1"/>
</dbReference>
<feature type="transmembrane region" description="Helical" evidence="1">
    <location>
        <begin position="27"/>
        <end position="45"/>
    </location>
</feature>
<evidence type="ECO:0000313" key="4">
    <source>
        <dbReference type="Proteomes" id="UP000183639"/>
    </source>
</evidence>
<dbReference type="SMART" id="SM00257">
    <property type="entry name" value="LysM"/>
    <property type="match status" value="1"/>
</dbReference>
<evidence type="ECO:0000256" key="1">
    <source>
        <dbReference type="SAM" id="Phobius"/>
    </source>
</evidence>
<gene>
    <name evidence="3" type="ORF">SAMN04487861_1358</name>
</gene>
<reference evidence="3 4" key="1">
    <citation type="submission" date="2016-10" db="EMBL/GenBank/DDBJ databases">
        <authorList>
            <person name="de Groot N.N."/>
        </authorList>
    </citation>
    <scope>NUCLEOTIDE SEQUENCE [LARGE SCALE GENOMIC DNA]</scope>
    <source>
        <strain evidence="3 4">Z108</strain>
    </source>
</reference>
<keyword evidence="1" id="KW-0812">Transmembrane</keyword>
<accession>A0A1I3HX22</accession>
<name>A0A1I3HX22_SELRU</name>
<dbReference type="Gene3D" id="3.10.350.10">
    <property type="entry name" value="LysM domain"/>
    <property type="match status" value="1"/>
</dbReference>
<proteinExistence type="predicted"/>
<dbReference type="PROSITE" id="PS51782">
    <property type="entry name" value="LYSM"/>
    <property type="match status" value="1"/>
</dbReference>
<keyword evidence="1" id="KW-0472">Membrane</keyword>
<feature type="domain" description="LysM" evidence="2">
    <location>
        <begin position="56"/>
        <end position="108"/>
    </location>
</feature>
<dbReference type="AlphaFoldDB" id="A0A1I3HX22"/>
<dbReference type="InterPro" id="IPR018392">
    <property type="entry name" value="LysM"/>
</dbReference>
<protein>
    <submittedName>
        <fullName evidence="3">LysM domain-containing protein</fullName>
    </submittedName>
</protein>